<dbReference type="InterPro" id="IPR011006">
    <property type="entry name" value="CheY-like_superfamily"/>
</dbReference>
<dbReference type="InterPro" id="IPR000792">
    <property type="entry name" value="Tscrpt_reg_LuxR_C"/>
</dbReference>
<dbReference type="GO" id="GO:0000160">
    <property type="term" value="P:phosphorelay signal transduction system"/>
    <property type="evidence" value="ECO:0007669"/>
    <property type="project" value="InterPro"/>
</dbReference>
<dbReference type="Pfam" id="PF00072">
    <property type="entry name" value="Response_reg"/>
    <property type="match status" value="1"/>
</dbReference>
<dbReference type="SUPFAM" id="SSF46894">
    <property type="entry name" value="C-terminal effector domain of the bipartite response regulators"/>
    <property type="match status" value="1"/>
</dbReference>
<dbReference type="AlphaFoldDB" id="A0A094R2Q3"/>
<dbReference type="PROSITE" id="PS50110">
    <property type="entry name" value="RESPONSE_REGULATORY"/>
    <property type="match status" value="1"/>
</dbReference>
<name>A0A094R2Q3_9ZZZZ</name>
<dbReference type="InterPro" id="IPR036388">
    <property type="entry name" value="WH-like_DNA-bd_sf"/>
</dbReference>
<organism evidence="4">
    <name type="scientific">freshwater metagenome</name>
    <dbReference type="NCBI Taxonomy" id="449393"/>
    <lineage>
        <taxon>unclassified sequences</taxon>
        <taxon>metagenomes</taxon>
        <taxon>ecological metagenomes</taxon>
    </lineage>
</organism>
<dbReference type="GO" id="GO:0006355">
    <property type="term" value="P:regulation of DNA-templated transcription"/>
    <property type="evidence" value="ECO:0007669"/>
    <property type="project" value="InterPro"/>
</dbReference>
<evidence type="ECO:0000256" key="1">
    <source>
        <dbReference type="ARBA" id="ARBA00023125"/>
    </source>
</evidence>
<dbReference type="Gene3D" id="3.40.50.2300">
    <property type="match status" value="1"/>
</dbReference>
<sequence length="217" mass="23715">MPLRRTVVVVENESLLRDLIARSLETAGFEVSTAANAADAKRAVKAADPDVCVVDIELGPGPNGFDFAEYLSREANDVGVVFLTNLPDPRFANRDVKVVTQNQAYLRKSQLVDSKELIEAVNAVLKEQDVDKFRHDQNLGRPLAELSRRQISVLKLVAEGYSNNKIAEERGTTVRAVEGMVSRIFQTLGVESQGLGNARVEATRMYLSAAGAVTVDE</sequence>
<dbReference type="InterPro" id="IPR001789">
    <property type="entry name" value="Sig_transdc_resp-reg_receiver"/>
</dbReference>
<dbReference type="InterPro" id="IPR016032">
    <property type="entry name" value="Sig_transdc_resp-reg_C-effctor"/>
</dbReference>
<dbReference type="GO" id="GO:0003677">
    <property type="term" value="F:DNA binding"/>
    <property type="evidence" value="ECO:0007669"/>
    <property type="project" value="UniProtKB-KW"/>
</dbReference>
<dbReference type="InterPro" id="IPR039420">
    <property type="entry name" value="WalR-like"/>
</dbReference>
<accession>A0A094R2Q3</accession>
<dbReference type="SUPFAM" id="SSF52172">
    <property type="entry name" value="CheY-like"/>
    <property type="match status" value="1"/>
</dbReference>
<protein>
    <recommendedName>
        <fullName evidence="5">Response regulatory domain-containing protein</fullName>
    </recommendedName>
</protein>
<dbReference type="PANTHER" id="PTHR43214">
    <property type="entry name" value="TWO-COMPONENT RESPONSE REGULATOR"/>
    <property type="match status" value="1"/>
</dbReference>
<dbReference type="SMART" id="SM00448">
    <property type="entry name" value="REC"/>
    <property type="match status" value="1"/>
</dbReference>
<dbReference type="CDD" id="cd06170">
    <property type="entry name" value="LuxR_C_like"/>
    <property type="match status" value="1"/>
</dbReference>
<dbReference type="PROSITE" id="PS50043">
    <property type="entry name" value="HTH_LUXR_2"/>
    <property type="match status" value="1"/>
</dbReference>
<dbReference type="SMART" id="SM00421">
    <property type="entry name" value="HTH_LUXR"/>
    <property type="match status" value="1"/>
</dbReference>
<dbReference type="PANTHER" id="PTHR43214:SF42">
    <property type="entry name" value="TRANSCRIPTIONAL REGULATORY PROTEIN DESR"/>
    <property type="match status" value="1"/>
</dbReference>
<evidence type="ECO:0008006" key="5">
    <source>
        <dbReference type="Google" id="ProtNLM"/>
    </source>
</evidence>
<dbReference type="Gene3D" id="1.10.10.10">
    <property type="entry name" value="Winged helix-like DNA-binding domain superfamily/Winged helix DNA-binding domain"/>
    <property type="match status" value="1"/>
</dbReference>
<gene>
    <name evidence="4" type="ORF">GM51_3045</name>
</gene>
<dbReference type="EMBL" id="JNSL01000010">
    <property type="protein sequence ID" value="KGA21271.1"/>
    <property type="molecule type" value="Genomic_DNA"/>
</dbReference>
<evidence type="ECO:0000313" key="4">
    <source>
        <dbReference type="EMBL" id="KGA21271.1"/>
    </source>
</evidence>
<proteinExistence type="predicted"/>
<reference evidence="4" key="1">
    <citation type="submission" date="2014-06" db="EMBL/GenBank/DDBJ databases">
        <title>Key roles for freshwater Actinobacteria revealed by deep metagenomic sequencing.</title>
        <authorList>
            <person name="Ghai R."/>
            <person name="Mizuno C.M."/>
            <person name="Picazo A."/>
            <person name="Camacho A."/>
            <person name="Rodriguez-Valera F."/>
        </authorList>
    </citation>
    <scope>NUCLEOTIDE SEQUENCE</scope>
</reference>
<feature type="domain" description="HTH luxR-type" evidence="2">
    <location>
        <begin position="139"/>
        <end position="210"/>
    </location>
</feature>
<evidence type="ECO:0000259" key="2">
    <source>
        <dbReference type="PROSITE" id="PS50043"/>
    </source>
</evidence>
<dbReference type="Pfam" id="PF00196">
    <property type="entry name" value="GerE"/>
    <property type="match status" value="1"/>
</dbReference>
<keyword evidence="1" id="KW-0238">DNA-binding</keyword>
<evidence type="ECO:0000259" key="3">
    <source>
        <dbReference type="PROSITE" id="PS50110"/>
    </source>
</evidence>
<feature type="domain" description="Response regulatory" evidence="3">
    <location>
        <begin position="6"/>
        <end position="125"/>
    </location>
</feature>
<comment type="caution">
    <text evidence="4">The sequence shown here is derived from an EMBL/GenBank/DDBJ whole genome shotgun (WGS) entry which is preliminary data.</text>
</comment>